<sequence length="111" mass="11851">MMLKLILPEDKLVKVQAEPGYSLLVAVQDAGIDALPGICNGCCSCGTCLVRIDNVSEQNLSPCYPGEQQILKKLGAGQKTRLACQVMITPELEDAQITLLGKVRPSDHAGN</sequence>
<dbReference type="EMBL" id="BAAAEI010000012">
    <property type="protein sequence ID" value="GAA0358610.1"/>
    <property type="molecule type" value="Genomic_DNA"/>
</dbReference>
<comment type="caution">
    <text evidence="9">The sequence shown here is derived from an EMBL/GenBank/DDBJ whole genome shotgun (WGS) entry which is preliminary data.</text>
</comment>
<feature type="domain" description="2Fe-2S ferredoxin-type" evidence="8">
    <location>
        <begin position="1"/>
        <end position="103"/>
    </location>
</feature>
<dbReference type="PANTHER" id="PTHR23426:SF65">
    <property type="entry name" value="FERREDOXIN-2, MITOCHONDRIAL"/>
    <property type="match status" value="1"/>
</dbReference>
<reference evidence="10" key="1">
    <citation type="journal article" date="2019" name="Int. J. Syst. Evol. Microbiol.">
        <title>The Global Catalogue of Microorganisms (GCM) 10K type strain sequencing project: providing services to taxonomists for standard genome sequencing and annotation.</title>
        <authorList>
            <consortium name="The Broad Institute Genomics Platform"/>
            <consortium name="The Broad Institute Genome Sequencing Center for Infectious Disease"/>
            <person name="Wu L."/>
            <person name="Ma J."/>
        </authorList>
    </citation>
    <scope>NUCLEOTIDE SEQUENCE [LARGE SCALE GENOMIC DNA]</scope>
    <source>
        <strain evidence="10">JCM 13378</strain>
    </source>
</reference>
<proteinExistence type="inferred from homology"/>
<keyword evidence="2" id="KW-0001">2Fe-2S</keyword>
<organism evidence="9 10">
    <name type="scientific">Bowmanella denitrificans</name>
    <dbReference type="NCBI Taxonomy" id="366582"/>
    <lineage>
        <taxon>Bacteria</taxon>
        <taxon>Pseudomonadati</taxon>
        <taxon>Pseudomonadota</taxon>
        <taxon>Gammaproteobacteria</taxon>
        <taxon>Alteromonadales</taxon>
        <taxon>Alteromonadaceae</taxon>
        <taxon>Bowmanella</taxon>
    </lineage>
</organism>
<evidence type="ECO:0000256" key="6">
    <source>
        <dbReference type="ARBA" id="ARBA00023075"/>
    </source>
</evidence>
<dbReference type="PROSITE" id="PS51085">
    <property type="entry name" value="2FE2S_FER_2"/>
    <property type="match status" value="1"/>
</dbReference>
<dbReference type="Pfam" id="PF00111">
    <property type="entry name" value="Fer2"/>
    <property type="match status" value="1"/>
</dbReference>
<dbReference type="SUPFAM" id="SSF54292">
    <property type="entry name" value="2Fe-2S ferredoxin-like"/>
    <property type="match status" value="1"/>
</dbReference>
<keyword evidence="6" id="KW-0830">Ubiquinone</keyword>
<dbReference type="InterPro" id="IPR001041">
    <property type="entry name" value="2Fe-2S_ferredoxin-type"/>
</dbReference>
<name>A0ABP3H169_9ALTE</name>
<keyword evidence="3" id="KW-0479">Metal-binding</keyword>
<evidence type="ECO:0000256" key="7">
    <source>
        <dbReference type="ARBA" id="ARBA00034078"/>
    </source>
</evidence>
<keyword evidence="5" id="KW-0411">Iron-sulfur</keyword>
<evidence type="ECO:0000256" key="4">
    <source>
        <dbReference type="ARBA" id="ARBA00023004"/>
    </source>
</evidence>
<dbReference type="PANTHER" id="PTHR23426">
    <property type="entry name" value="FERREDOXIN/ADRENODOXIN"/>
    <property type="match status" value="1"/>
</dbReference>
<comment type="cofactor">
    <cofactor evidence="7">
        <name>[2Fe-2S] cluster</name>
        <dbReference type="ChEBI" id="CHEBI:190135"/>
    </cofactor>
</comment>
<dbReference type="InterPro" id="IPR036010">
    <property type="entry name" value="2Fe-2S_ferredoxin-like_sf"/>
</dbReference>
<evidence type="ECO:0000313" key="10">
    <source>
        <dbReference type="Proteomes" id="UP001501757"/>
    </source>
</evidence>
<accession>A0ABP3H169</accession>
<keyword evidence="4" id="KW-0408">Iron</keyword>
<comment type="similarity">
    <text evidence="1">Belongs to the adrenodoxin/putidaredoxin family.</text>
</comment>
<evidence type="ECO:0000256" key="3">
    <source>
        <dbReference type="ARBA" id="ARBA00022723"/>
    </source>
</evidence>
<evidence type="ECO:0000256" key="1">
    <source>
        <dbReference type="ARBA" id="ARBA00010914"/>
    </source>
</evidence>
<dbReference type="Proteomes" id="UP001501757">
    <property type="component" value="Unassembled WGS sequence"/>
</dbReference>
<dbReference type="Gene3D" id="3.10.20.30">
    <property type="match status" value="1"/>
</dbReference>
<protein>
    <submittedName>
        <fullName evidence="9">2Fe-2S iron-sulfur cluster-binding protein</fullName>
    </submittedName>
</protein>
<keyword evidence="10" id="KW-1185">Reference proteome</keyword>
<evidence type="ECO:0000256" key="2">
    <source>
        <dbReference type="ARBA" id="ARBA00022714"/>
    </source>
</evidence>
<evidence type="ECO:0000259" key="8">
    <source>
        <dbReference type="PROSITE" id="PS51085"/>
    </source>
</evidence>
<evidence type="ECO:0000313" key="9">
    <source>
        <dbReference type="EMBL" id="GAA0358610.1"/>
    </source>
</evidence>
<dbReference type="CDD" id="cd00207">
    <property type="entry name" value="fer2"/>
    <property type="match status" value="1"/>
</dbReference>
<dbReference type="InterPro" id="IPR001055">
    <property type="entry name" value="Adrenodoxin-like"/>
</dbReference>
<gene>
    <name evidence="9" type="ORF">GCM10009092_23520</name>
</gene>
<evidence type="ECO:0000256" key="5">
    <source>
        <dbReference type="ARBA" id="ARBA00023014"/>
    </source>
</evidence>
<dbReference type="InterPro" id="IPR012675">
    <property type="entry name" value="Beta-grasp_dom_sf"/>
</dbReference>